<dbReference type="GO" id="GO:0008270">
    <property type="term" value="F:zinc ion binding"/>
    <property type="evidence" value="ECO:0007669"/>
    <property type="project" value="UniProtKB-KW"/>
</dbReference>
<organism evidence="4 5">
    <name type="scientific">Aquatica leii</name>
    <dbReference type="NCBI Taxonomy" id="1421715"/>
    <lineage>
        <taxon>Eukaryota</taxon>
        <taxon>Metazoa</taxon>
        <taxon>Ecdysozoa</taxon>
        <taxon>Arthropoda</taxon>
        <taxon>Hexapoda</taxon>
        <taxon>Insecta</taxon>
        <taxon>Pterygota</taxon>
        <taxon>Neoptera</taxon>
        <taxon>Endopterygota</taxon>
        <taxon>Coleoptera</taxon>
        <taxon>Polyphaga</taxon>
        <taxon>Elateriformia</taxon>
        <taxon>Elateroidea</taxon>
        <taxon>Lampyridae</taxon>
        <taxon>Luciolinae</taxon>
        <taxon>Aquatica</taxon>
    </lineage>
</organism>
<dbReference type="InterPro" id="IPR013087">
    <property type="entry name" value="Znf_C2H2_type"/>
</dbReference>
<evidence type="ECO:0000256" key="1">
    <source>
        <dbReference type="PROSITE-ProRule" id="PRU00042"/>
    </source>
</evidence>
<dbReference type="Gene3D" id="3.30.160.60">
    <property type="entry name" value="Classic Zinc Finger"/>
    <property type="match status" value="1"/>
</dbReference>
<keyword evidence="1" id="KW-0863">Zinc-finger</keyword>
<evidence type="ECO:0000256" key="2">
    <source>
        <dbReference type="SAM" id="MobiDB-lite"/>
    </source>
</evidence>
<dbReference type="EMBL" id="JARPUR010000004">
    <property type="protein sequence ID" value="KAK4877022.1"/>
    <property type="molecule type" value="Genomic_DNA"/>
</dbReference>
<evidence type="ECO:0000313" key="4">
    <source>
        <dbReference type="EMBL" id="KAK4877022.1"/>
    </source>
</evidence>
<name>A0AAN7SDX4_9COLE</name>
<feature type="compositionally biased region" description="Low complexity" evidence="2">
    <location>
        <begin position="48"/>
        <end position="67"/>
    </location>
</feature>
<accession>A0AAN7SDX4</accession>
<keyword evidence="1" id="KW-0479">Metal-binding</keyword>
<dbReference type="PROSITE" id="PS00028">
    <property type="entry name" value="ZINC_FINGER_C2H2_1"/>
    <property type="match status" value="1"/>
</dbReference>
<keyword evidence="1" id="KW-0862">Zinc</keyword>
<reference evidence="5" key="1">
    <citation type="submission" date="2023-01" db="EMBL/GenBank/DDBJ databases">
        <title>Key to firefly adult light organ development and bioluminescence: homeobox transcription factors regulate luciferase expression and transportation to peroxisome.</title>
        <authorList>
            <person name="Fu X."/>
        </authorList>
    </citation>
    <scope>NUCLEOTIDE SEQUENCE [LARGE SCALE GENOMIC DNA]</scope>
</reference>
<dbReference type="InterPro" id="IPR036236">
    <property type="entry name" value="Znf_C2H2_sf"/>
</dbReference>
<feature type="region of interest" description="Disordered" evidence="2">
    <location>
        <begin position="40"/>
        <end position="67"/>
    </location>
</feature>
<dbReference type="SMART" id="SM00355">
    <property type="entry name" value="ZnF_C2H2"/>
    <property type="match status" value="2"/>
</dbReference>
<gene>
    <name evidence="4" type="ORF">RN001_009528</name>
</gene>
<evidence type="ECO:0000313" key="5">
    <source>
        <dbReference type="Proteomes" id="UP001353858"/>
    </source>
</evidence>
<evidence type="ECO:0000259" key="3">
    <source>
        <dbReference type="PROSITE" id="PS50157"/>
    </source>
</evidence>
<dbReference type="AlphaFoldDB" id="A0AAN7SDX4"/>
<dbReference type="PROSITE" id="PS50157">
    <property type="entry name" value="ZINC_FINGER_C2H2_2"/>
    <property type="match status" value="1"/>
</dbReference>
<proteinExistence type="predicted"/>
<sequence>MNTDRALRPRVNTTSAVYTNQTPGTQHSVSLLMAMETQATTNQNNAASSTEPSSPMEPSIVTATSASETATADPMLKVIARLKEIGMFKRSFRNRPFKCDNCQRSYALYNSLRRHKKVECGKEKSLKCKMCPSKFYYKQELQLHVYNKHKNYVS</sequence>
<feature type="domain" description="C2H2-type" evidence="3">
    <location>
        <begin position="97"/>
        <end position="124"/>
    </location>
</feature>
<comment type="caution">
    <text evidence="4">The sequence shown here is derived from an EMBL/GenBank/DDBJ whole genome shotgun (WGS) entry which is preliminary data.</text>
</comment>
<keyword evidence="5" id="KW-1185">Reference proteome</keyword>
<dbReference type="SUPFAM" id="SSF57667">
    <property type="entry name" value="beta-beta-alpha zinc fingers"/>
    <property type="match status" value="1"/>
</dbReference>
<dbReference type="Proteomes" id="UP001353858">
    <property type="component" value="Unassembled WGS sequence"/>
</dbReference>
<protein>
    <recommendedName>
        <fullName evidence="3">C2H2-type domain-containing protein</fullName>
    </recommendedName>
</protein>